<gene>
    <name evidence="1" type="ORF">KUCAC02_014691</name>
</gene>
<comment type="caution">
    <text evidence="1">The sequence shown here is derived from an EMBL/GenBank/DDBJ whole genome shotgun (WGS) entry which is preliminary data.</text>
</comment>
<sequence length="183" mass="20387">MGRKLDPTTHVKKGPGRKSRKQKGAEIELPRKQQRNVCQAEAGRAAKRVLSKKATKDAAKEKPKKGFTDENSEWLTPAKRKRKLEEAESGDDSDEHWENEEDLEMEDEEEDQTKKGVKEQGKKKKTAKAEIKEGEEKEDDDDEEMVDDYGAPDGSEAESDGELLPIDARSKESTTAEGSLGSG</sequence>
<name>A0ACB9WF74_CHAAC</name>
<dbReference type="Proteomes" id="UP001057452">
    <property type="component" value="Chromosome 16"/>
</dbReference>
<evidence type="ECO:0000313" key="2">
    <source>
        <dbReference type="Proteomes" id="UP001057452"/>
    </source>
</evidence>
<organism evidence="1 2">
    <name type="scientific">Chaenocephalus aceratus</name>
    <name type="common">Blackfin icefish</name>
    <name type="synonym">Chaenichthys aceratus</name>
    <dbReference type="NCBI Taxonomy" id="36190"/>
    <lineage>
        <taxon>Eukaryota</taxon>
        <taxon>Metazoa</taxon>
        <taxon>Chordata</taxon>
        <taxon>Craniata</taxon>
        <taxon>Vertebrata</taxon>
        <taxon>Euteleostomi</taxon>
        <taxon>Actinopterygii</taxon>
        <taxon>Neopterygii</taxon>
        <taxon>Teleostei</taxon>
        <taxon>Neoteleostei</taxon>
        <taxon>Acanthomorphata</taxon>
        <taxon>Eupercaria</taxon>
        <taxon>Perciformes</taxon>
        <taxon>Notothenioidei</taxon>
        <taxon>Channichthyidae</taxon>
        <taxon>Chaenocephalus</taxon>
    </lineage>
</organism>
<protein>
    <submittedName>
        <fullName evidence="1">Uncharacterized protein</fullName>
    </submittedName>
</protein>
<reference evidence="1" key="1">
    <citation type="submission" date="2022-05" db="EMBL/GenBank/DDBJ databases">
        <title>Chromosome-level genome of Chaenocephalus aceratus.</title>
        <authorList>
            <person name="Park H."/>
        </authorList>
    </citation>
    <scope>NUCLEOTIDE SEQUENCE</scope>
    <source>
        <strain evidence="1">KU_202001</strain>
    </source>
</reference>
<evidence type="ECO:0000313" key="1">
    <source>
        <dbReference type="EMBL" id="KAI4811819.1"/>
    </source>
</evidence>
<dbReference type="EMBL" id="CM043800">
    <property type="protein sequence ID" value="KAI4811819.1"/>
    <property type="molecule type" value="Genomic_DNA"/>
</dbReference>
<proteinExistence type="predicted"/>
<accession>A0ACB9WF74</accession>
<keyword evidence="2" id="KW-1185">Reference proteome</keyword>